<dbReference type="AlphaFoldDB" id="A0A8R7U4I2"/>
<evidence type="ECO:0000313" key="2">
    <source>
        <dbReference type="Proteomes" id="UP000015106"/>
    </source>
</evidence>
<organism evidence="1 2">
    <name type="scientific">Triticum urartu</name>
    <name type="common">Red wild einkorn</name>
    <name type="synonym">Crithodium urartu</name>
    <dbReference type="NCBI Taxonomy" id="4572"/>
    <lineage>
        <taxon>Eukaryota</taxon>
        <taxon>Viridiplantae</taxon>
        <taxon>Streptophyta</taxon>
        <taxon>Embryophyta</taxon>
        <taxon>Tracheophyta</taxon>
        <taxon>Spermatophyta</taxon>
        <taxon>Magnoliopsida</taxon>
        <taxon>Liliopsida</taxon>
        <taxon>Poales</taxon>
        <taxon>Poaceae</taxon>
        <taxon>BOP clade</taxon>
        <taxon>Pooideae</taxon>
        <taxon>Triticodae</taxon>
        <taxon>Triticeae</taxon>
        <taxon>Triticinae</taxon>
        <taxon>Triticum</taxon>
    </lineage>
</organism>
<proteinExistence type="predicted"/>
<reference evidence="2" key="1">
    <citation type="journal article" date="2013" name="Nature">
        <title>Draft genome of the wheat A-genome progenitor Triticum urartu.</title>
        <authorList>
            <person name="Ling H.Q."/>
            <person name="Zhao S."/>
            <person name="Liu D."/>
            <person name="Wang J."/>
            <person name="Sun H."/>
            <person name="Zhang C."/>
            <person name="Fan H."/>
            <person name="Li D."/>
            <person name="Dong L."/>
            <person name="Tao Y."/>
            <person name="Gao C."/>
            <person name="Wu H."/>
            <person name="Li Y."/>
            <person name="Cui Y."/>
            <person name="Guo X."/>
            <person name="Zheng S."/>
            <person name="Wang B."/>
            <person name="Yu K."/>
            <person name="Liang Q."/>
            <person name="Yang W."/>
            <person name="Lou X."/>
            <person name="Chen J."/>
            <person name="Feng M."/>
            <person name="Jian J."/>
            <person name="Zhang X."/>
            <person name="Luo G."/>
            <person name="Jiang Y."/>
            <person name="Liu J."/>
            <person name="Wang Z."/>
            <person name="Sha Y."/>
            <person name="Zhang B."/>
            <person name="Wu H."/>
            <person name="Tang D."/>
            <person name="Shen Q."/>
            <person name="Xue P."/>
            <person name="Zou S."/>
            <person name="Wang X."/>
            <person name="Liu X."/>
            <person name="Wang F."/>
            <person name="Yang Y."/>
            <person name="An X."/>
            <person name="Dong Z."/>
            <person name="Zhang K."/>
            <person name="Zhang X."/>
            <person name="Luo M.C."/>
            <person name="Dvorak J."/>
            <person name="Tong Y."/>
            <person name="Wang J."/>
            <person name="Yang H."/>
            <person name="Li Z."/>
            <person name="Wang D."/>
            <person name="Zhang A."/>
            <person name="Wang J."/>
        </authorList>
    </citation>
    <scope>NUCLEOTIDE SEQUENCE</scope>
    <source>
        <strain evidence="2">cv. G1812</strain>
    </source>
</reference>
<reference evidence="1" key="2">
    <citation type="submission" date="2018-03" db="EMBL/GenBank/DDBJ databases">
        <title>The Triticum urartu genome reveals the dynamic nature of wheat genome evolution.</title>
        <authorList>
            <person name="Ling H."/>
            <person name="Ma B."/>
            <person name="Shi X."/>
            <person name="Liu H."/>
            <person name="Dong L."/>
            <person name="Sun H."/>
            <person name="Cao Y."/>
            <person name="Gao Q."/>
            <person name="Zheng S."/>
            <person name="Li Y."/>
            <person name="Yu Y."/>
            <person name="Du H."/>
            <person name="Qi M."/>
            <person name="Li Y."/>
            <person name="Yu H."/>
            <person name="Cui Y."/>
            <person name="Wang N."/>
            <person name="Chen C."/>
            <person name="Wu H."/>
            <person name="Zhao Y."/>
            <person name="Zhang J."/>
            <person name="Li Y."/>
            <person name="Zhou W."/>
            <person name="Zhang B."/>
            <person name="Hu W."/>
            <person name="Eijk M."/>
            <person name="Tang J."/>
            <person name="Witsenboer H."/>
            <person name="Zhao S."/>
            <person name="Li Z."/>
            <person name="Zhang A."/>
            <person name="Wang D."/>
            <person name="Liang C."/>
        </authorList>
    </citation>
    <scope>NUCLEOTIDE SEQUENCE [LARGE SCALE GENOMIC DNA]</scope>
    <source>
        <strain evidence="1">cv. G1812</strain>
    </source>
</reference>
<reference evidence="1" key="3">
    <citation type="submission" date="2022-06" db="UniProtKB">
        <authorList>
            <consortium name="EnsemblPlants"/>
        </authorList>
    </citation>
    <scope>IDENTIFICATION</scope>
</reference>
<evidence type="ECO:0000313" key="1">
    <source>
        <dbReference type="EnsemblPlants" id="TuG1812G0400000332.01.T01"/>
    </source>
</evidence>
<dbReference type="EnsemblPlants" id="TuG1812G0400000332.01.T01">
    <property type="protein sequence ID" value="TuG1812G0400000332.01.T01"/>
    <property type="gene ID" value="TuG1812G0400000332.01"/>
</dbReference>
<name>A0A8R7U4I2_TRIUA</name>
<dbReference type="Gramene" id="TuG1812G0400000332.01.T01">
    <property type="protein sequence ID" value="TuG1812G0400000332.01.T01"/>
    <property type="gene ID" value="TuG1812G0400000332.01"/>
</dbReference>
<dbReference type="Proteomes" id="UP000015106">
    <property type="component" value="Chromosome 4"/>
</dbReference>
<accession>A0A8R7U4I2</accession>
<protein>
    <submittedName>
        <fullName evidence="1">Uncharacterized protein</fullName>
    </submittedName>
</protein>
<sequence length="136" mass="15172">MAGSTTHQGFYCPSGSQLLSRSSFNRGGGHRIVVAQCFIINTWCQIIYFPCLTFACWCISSILRQSSLATGATNDSRYPRNSLTDSYFHSFLAENLDDVFFLVLVDWHRPAIDSSQTNAFSGPPQHNILKDANTLK</sequence>
<keyword evidence="2" id="KW-1185">Reference proteome</keyword>